<accession>A0A6G1KL02</accession>
<dbReference type="Proteomes" id="UP000799428">
    <property type="component" value="Unassembled WGS sequence"/>
</dbReference>
<feature type="region of interest" description="Disordered" evidence="9">
    <location>
        <begin position="326"/>
        <end position="367"/>
    </location>
</feature>
<dbReference type="Gene3D" id="1.25.40.10">
    <property type="entry name" value="Tetratricopeptide repeat domain"/>
    <property type="match status" value="3"/>
</dbReference>
<evidence type="ECO:0000256" key="3">
    <source>
        <dbReference type="ARBA" id="ARBA00011970"/>
    </source>
</evidence>
<evidence type="ECO:0000256" key="7">
    <source>
        <dbReference type="ARBA" id="ARBA00022803"/>
    </source>
</evidence>
<dbReference type="InterPro" id="IPR019734">
    <property type="entry name" value="TPR_rpt"/>
</dbReference>
<keyword evidence="4" id="KW-0328">Glycosyltransferase</keyword>
<dbReference type="Pfam" id="PF13844">
    <property type="entry name" value="Glyco_transf_41"/>
    <property type="match status" value="2"/>
</dbReference>
<feature type="repeat" description="TPR" evidence="8">
    <location>
        <begin position="1004"/>
        <end position="1037"/>
    </location>
</feature>
<dbReference type="FunFam" id="1.25.40.10:FF:000180">
    <property type="entry name" value="Related to UDP-N-acetylglucosaminyltransferase"/>
    <property type="match status" value="1"/>
</dbReference>
<feature type="compositionally biased region" description="Basic and acidic residues" evidence="9">
    <location>
        <begin position="69"/>
        <end position="83"/>
    </location>
</feature>
<dbReference type="PANTHER" id="PTHR44998:SF1">
    <property type="entry name" value="UDP-N-ACETYLGLUCOSAMINE--PEPTIDE N-ACETYLGLUCOSAMINYLTRANSFERASE 110 KDA SUBUNIT"/>
    <property type="match status" value="1"/>
</dbReference>
<evidence type="ECO:0000256" key="1">
    <source>
        <dbReference type="ARBA" id="ARBA00004922"/>
    </source>
</evidence>
<dbReference type="GO" id="GO:0097363">
    <property type="term" value="F:protein O-acetylglucosaminyltransferase activity"/>
    <property type="evidence" value="ECO:0007669"/>
    <property type="project" value="UniProtKB-EC"/>
</dbReference>
<evidence type="ECO:0000256" key="6">
    <source>
        <dbReference type="ARBA" id="ARBA00022737"/>
    </source>
</evidence>
<comment type="pathway">
    <text evidence="1">Protein modification; protein glycosylation.</text>
</comment>
<keyword evidence="12" id="KW-1185">Reference proteome</keyword>
<evidence type="ECO:0000256" key="8">
    <source>
        <dbReference type="PROSITE-ProRule" id="PRU00339"/>
    </source>
</evidence>
<evidence type="ECO:0000256" key="4">
    <source>
        <dbReference type="ARBA" id="ARBA00022676"/>
    </source>
</evidence>
<dbReference type="EMBL" id="MU005765">
    <property type="protein sequence ID" value="KAF2713303.1"/>
    <property type="molecule type" value="Genomic_DNA"/>
</dbReference>
<dbReference type="FunFam" id="3.40.50.2000:FF:000110">
    <property type="entry name" value="UDP-N-acetylglucosaminyltransferase protein"/>
    <property type="match status" value="1"/>
</dbReference>
<feature type="compositionally biased region" description="Low complexity" evidence="9">
    <location>
        <begin position="420"/>
        <end position="435"/>
    </location>
</feature>
<reference evidence="11" key="1">
    <citation type="journal article" date="2020" name="Stud. Mycol.">
        <title>101 Dothideomycetes genomes: a test case for predicting lifestyles and emergence of pathogens.</title>
        <authorList>
            <person name="Haridas S."/>
            <person name="Albert R."/>
            <person name="Binder M."/>
            <person name="Bloem J."/>
            <person name="Labutti K."/>
            <person name="Salamov A."/>
            <person name="Andreopoulos B."/>
            <person name="Baker S."/>
            <person name="Barry K."/>
            <person name="Bills G."/>
            <person name="Bluhm B."/>
            <person name="Cannon C."/>
            <person name="Castanera R."/>
            <person name="Culley D."/>
            <person name="Daum C."/>
            <person name="Ezra D."/>
            <person name="Gonzalez J."/>
            <person name="Henrissat B."/>
            <person name="Kuo A."/>
            <person name="Liang C."/>
            <person name="Lipzen A."/>
            <person name="Lutzoni F."/>
            <person name="Magnuson J."/>
            <person name="Mondo S."/>
            <person name="Nolan M."/>
            <person name="Ohm R."/>
            <person name="Pangilinan J."/>
            <person name="Park H.-J."/>
            <person name="Ramirez L."/>
            <person name="Alfaro M."/>
            <person name="Sun H."/>
            <person name="Tritt A."/>
            <person name="Yoshinaga Y."/>
            <person name="Zwiers L.-H."/>
            <person name="Turgeon B."/>
            <person name="Goodwin S."/>
            <person name="Spatafora J."/>
            <person name="Crous P."/>
            <person name="Grigoriev I."/>
        </authorList>
    </citation>
    <scope>NUCLEOTIDE SEQUENCE</scope>
    <source>
        <strain evidence="11">CBS 279.74</strain>
    </source>
</reference>
<feature type="domain" description="O-GlcNAc transferase C-terminal" evidence="10">
    <location>
        <begin position="1453"/>
        <end position="1666"/>
    </location>
</feature>
<dbReference type="FunFam" id="1.25.40.10:FF:000552">
    <property type="entry name" value="UDP-N-acetylglucosaminyltransferase (AFU_orthologue AFUA_1G03380)"/>
    <property type="match status" value="1"/>
</dbReference>
<dbReference type="InterPro" id="IPR029489">
    <property type="entry name" value="OGT/SEC/SPY_C"/>
</dbReference>
<dbReference type="InterPro" id="IPR011990">
    <property type="entry name" value="TPR-like_helical_dom_sf"/>
</dbReference>
<sequence length="1697" mass="189252">MTMVRQQPPQPQPPLLYPLGPYNYAAPSAPSDPLLQNTSAYEYRSLTQQPLPQRYAHPLSRHNSYHSQSSEHDHDRKKPPEHMLRRKTPNGILAAAYDGTSVEETDKPHATKHILLPVTAESNIPYGMRQELPVRSPLNEFGHVQQDGTPEWSPSLYFEMGSGRGHAGGQPSLPQIDSMLNQMPPLQSPFQYQMYGHPFCGAFEPSLQSPLGPTVSNDQAPFGPYWHDGTFIPYRPAALRDPRYYSHHGPHWNTHQPSGYMAKGMGDWHTYTNSAIPPINNIQHNRYQMHQIPHTYNNILGPSIDYPIPYQQPHHNHSLEYQSQPPLAMGQRSHPDFSLSSSGQTTPVQDHTPILTPLAEYGPQSNNGQTREKVFAWAHTVYVDLLKYLQSTRKSHSQHTSNGQQQPARPHIYPKPPRQPGANFSNPSSNSNTPPYERHDSFPPTPKYQSASHDAHGPSPSHGDAFYRAPDSTHHRSSSMWSLSSAANPRDINMHRHSWQPLPQQYANTPHPLHAQGQGIEPLRPSLRRMSGTSVAGVHQSMRPEPPSMTAASALDAIMKLCEDSKWSWIDGMLLGGCLAYALGDYLKAQDWYKHILTLDNDHVEATSNLAATFLALQQKKEAEQYWRRAVKLRPSYFEAVEHLIGLLCSDHRGQEAVQVIEEVERSLRYVKKGDIPRNTDIQRNTDVQSERSASSVSQSPNLSEASDKPVFEYDGDNESVIKDPDELPGSDQPGFGSSGYAIPGSDNGRILALVHAKGNMLYALGDNSGAAKAFENAVLIGAGLQIQGIGALIKHILSVVGYDTTERPPGGRLIPPSTDPILLHPEAAVKTKQLCFPPHGELPGLAYVPSESMARKAAISTTSNSLLSLAKIFQDGMATNSPKATAYQTTYGVRDILALYYLSLSLQSSPSTANNVGILLASVQQAAPSKHMASVAMTKSQIPGLVPGSGIALALAYYNYGLILDSRHAHLYTNLGSLLKDIGQLDVAIQMYEQAVSCDKNFDIALANLANAVKDKGRISDAIIYYKRAVKASPDFAEAVCGLANALNSVCGWNGRGGIASDGGSRDRWHVDEKGMLLDARILGASSSGWVHKVVQLVEKQLADGEDWGRGVMDEQFIQDVIRPLALEGTQHDIKEKQQNMTNVLVKWQGRKWEGARLVRLVERAIKRITWQWYQDKYITGSQRRPSGSYRRPQLPSALTVPAAPTVLPFHTFTCPMSAKQIRLISQRNGLRISCSTLRAPWLPATVYAPPAPPSPHLKVGYVSSDFNNHPLAHLMQSVFGFHNPSRVQAYCYATTASDGSIHRQQIEKEAPVFYDASSWPAERLVGQILNDGIHILINLNGYTRGARNEVFAARPAPIQMSFMGFAGTLGAEWCDYLLADDTAVPPDTLRSWRRNVDMEDQLIDENSGGDDDRWIYGENVIFCRDTFFCCDHRQSAPDSHGRQLNWEEEQHRRWIMRKEIFPQLPKDAIILGNFNQLYKIEPTTFRTWLRILQRLPNAVLWLLRFPDLGETNLKQTALLWAGKEVASRVLFTDVAQKHQHIARARVCDLFLDTPECNAHTTAADVLWSGTPLLTLPRYKYKMCSRMAASILKGALPRSEEGEEAAKDLIAADEEDYEEKAVKLVRDCVYRDHEATGRLGELRKLLYESRWTSPLFDTRRWVKDLEDSYEIAWGKWVRGEGGDIWLKHASPSAVGV</sequence>
<keyword evidence="6" id="KW-0677">Repeat</keyword>
<feature type="compositionally biased region" description="Polar residues" evidence="9">
    <location>
        <begin position="398"/>
        <end position="407"/>
    </location>
</feature>
<feature type="region of interest" description="Disordered" evidence="9">
    <location>
        <begin position="1"/>
        <end position="21"/>
    </location>
</feature>
<feature type="repeat" description="TPR" evidence="8">
    <location>
        <begin position="970"/>
        <end position="1003"/>
    </location>
</feature>
<feature type="repeat" description="TPR" evidence="8">
    <location>
        <begin position="604"/>
        <end position="637"/>
    </location>
</feature>
<feature type="domain" description="O-GlcNAc transferase C-terminal" evidence="10">
    <location>
        <begin position="1205"/>
        <end position="1389"/>
    </location>
</feature>
<dbReference type="SMART" id="SM00028">
    <property type="entry name" value="TPR"/>
    <property type="match status" value="5"/>
</dbReference>
<protein>
    <recommendedName>
        <fullName evidence="3">protein O-GlcNAc transferase</fullName>
        <ecNumber evidence="3">2.4.1.255</ecNumber>
    </recommendedName>
</protein>
<dbReference type="SUPFAM" id="SSF48452">
    <property type="entry name" value="TPR-like"/>
    <property type="match status" value="1"/>
</dbReference>
<feature type="compositionally biased region" description="Polar residues" evidence="9">
    <location>
        <begin position="338"/>
        <end position="349"/>
    </location>
</feature>
<evidence type="ECO:0000256" key="5">
    <source>
        <dbReference type="ARBA" id="ARBA00022679"/>
    </source>
</evidence>
<name>A0A6G1KL02_9PLEO</name>
<gene>
    <name evidence="11" type="ORF">K504DRAFT_369140</name>
</gene>
<dbReference type="Gene3D" id="3.40.50.2000">
    <property type="entry name" value="Glycogen Phosphorylase B"/>
    <property type="match status" value="1"/>
</dbReference>
<evidence type="ECO:0000256" key="2">
    <source>
        <dbReference type="ARBA" id="ARBA00005386"/>
    </source>
</evidence>
<dbReference type="Pfam" id="PF13181">
    <property type="entry name" value="TPR_8"/>
    <property type="match status" value="2"/>
</dbReference>
<dbReference type="Gene3D" id="3.40.50.11380">
    <property type="match status" value="1"/>
</dbReference>
<evidence type="ECO:0000256" key="9">
    <source>
        <dbReference type="SAM" id="MobiDB-lite"/>
    </source>
</evidence>
<dbReference type="PROSITE" id="PS50005">
    <property type="entry name" value="TPR"/>
    <property type="match status" value="3"/>
</dbReference>
<feature type="region of interest" description="Disordered" evidence="9">
    <location>
        <begin position="59"/>
        <end position="88"/>
    </location>
</feature>
<keyword evidence="7 8" id="KW-0802">TPR repeat</keyword>
<evidence type="ECO:0000313" key="12">
    <source>
        <dbReference type="Proteomes" id="UP000799428"/>
    </source>
</evidence>
<feature type="region of interest" description="Disordered" evidence="9">
    <location>
        <begin position="679"/>
        <end position="741"/>
    </location>
</feature>
<dbReference type="FunFam" id="3.40.50.11380:FF:000004">
    <property type="entry name" value="UDP-N-acetylglucosaminyltransferase (AFU_orthologue AFUA_1G03380)"/>
    <property type="match status" value="1"/>
</dbReference>
<dbReference type="GO" id="GO:0006493">
    <property type="term" value="P:protein O-linked glycosylation"/>
    <property type="evidence" value="ECO:0007669"/>
    <property type="project" value="TreeGrafter"/>
</dbReference>
<keyword evidence="5 11" id="KW-0808">Transferase</keyword>
<proteinExistence type="inferred from homology"/>
<dbReference type="PANTHER" id="PTHR44998">
    <property type="match status" value="1"/>
</dbReference>
<organism evidence="11 12">
    <name type="scientific">Pleomassaria siparia CBS 279.74</name>
    <dbReference type="NCBI Taxonomy" id="1314801"/>
    <lineage>
        <taxon>Eukaryota</taxon>
        <taxon>Fungi</taxon>
        <taxon>Dikarya</taxon>
        <taxon>Ascomycota</taxon>
        <taxon>Pezizomycotina</taxon>
        <taxon>Dothideomycetes</taxon>
        <taxon>Pleosporomycetidae</taxon>
        <taxon>Pleosporales</taxon>
        <taxon>Pleomassariaceae</taxon>
        <taxon>Pleomassaria</taxon>
    </lineage>
</organism>
<feature type="region of interest" description="Disordered" evidence="9">
    <location>
        <begin position="393"/>
        <end position="483"/>
    </location>
</feature>
<dbReference type="EC" id="2.4.1.255" evidence="3"/>
<evidence type="ECO:0000313" key="11">
    <source>
        <dbReference type="EMBL" id="KAF2713303.1"/>
    </source>
</evidence>
<comment type="similarity">
    <text evidence="2">Belongs to the glycosyltransferase 41 family. O-GlcNAc transferase subfamily.</text>
</comment>
<evidence type="ECO:0000259" key="10">
    <source>
        <dbReference type="Pfam" id="PF13844"/>
    </source>
</evidence>
<dbReference type="OrthoDB" id="421121at2759"/>
<feature type="compositionally biased region" description="Low complexity" evidence="9">
    <location>
        <begin position="691"/>
        <end position="700"/>
    </location>
</feature>